<proteinExistence type="predicted"/>
<dbReference type="Proteomes" id="UP000295727">
    <property type="component" value="Chromosome 1"/>
</dbReference>
<organism evidence="1 2">
    <name type="scientific">Paraburkholderia pallida</name>
    <dbReference type="NCBI Taxonomy" id="2547399"/>
    <lineage>
        <taxon>Bacteria</taxon>
        <taxon>Pseudomonadati</taxon>
        <taxon>Pseudomonadota</taxon>
        <taxon>Betaproteobacteria</taxon>
        <taxon>Burkholderiales</taxon>
        <taxon>Burkholderiaceae</taxon>
        <taxon>Paraburkholderia</taxon>
    </lineage>
</organism>
<dbReference type="KEGG" id="ppai:E1956_14460"/>
<reference evidence="1 2" key="1">
    <citation type="submission" date="2019-03" db="EMBL/GenBank/DDBJ databases">
        <title>Paraburkholderia sp. 7MH5, isolated from subtropical forest soil.</title>
        <authorList>
            <person name="Gao Z.-H."/>
            <person name="Qiu L.-H."/>
        </authorList>
    </citation>
    <scope>NUCLEOTIDE SEQUENCE [LARGE SCALE GENOMIC DNA]</scope>
    <source>
        <strain evidence="1 2">7MH5</strain>
    </source>
</reference>
<name>A0A4P7CW84_9BURK</name>
<evidence type="ECO:0000313" key="1">
    <source>
        <dbReference type="EMBL" id="QBQ98253.1"/>
    </source>
</evidence>
<evidence type="ECO:0000313" key="2">
    <source>
        <dbReference type="Proteomes" id="UP000295727"/>
    </source>
</evidence>
<sequence>MPILLILPISLPSMPQPRRFAHVEERGAPTQPSDNIGKCGGAEVPARVCARVAHRTPGKSRVHAMPLRTPIPLLKIKETFLS</sequence>
<gene>
    <name evidence="1" type="ORF">E1956_14460</name>
</gene>
<dbReference type="EMBL" id="CP038148">
    <property type="protein sequence ID" value="QBQ98253.1"/>
    <property type="molecule type" value="Genomic_DNA"/>
</dbReference>
<accession>A0A4P7CW84</accession>
<protein>
    <submittedName>
        <fullName evidence="1">Uncharacterized protein</fullName>
    </submittedName>
</protein>
<dbReference type="AlphaFoldDB" id="A0A4P7CW84"/>
<keyword evidence="2" id="KW-1185">Reference proteome</keyword>
<dbReference type="RefSeq" id="WP_134749891.1">
    <property type="nucleotide sequence ID" value="NZ_CP038148.1"/>
</dbReference>